<dbReference type="InterPro" id="IPR016024">
    <property type="entry name" value="ARM-type_fold"/>
</dbReference>
<gene>
    <name evidence="4" type="ORF">C5167_046598</name>
</gene>
<evidence type="ECO:0000313" key="5">
    <source>
        <dbReference type="Proteomes" id="UP000316621"/>
    </source>
</evidence>
<feature type="domain" description="ATPase AAA-type core" evidence="3">
    <location>
        <begin position="112"/>
        <end position="169"/>
    </location>
</feature>
<evidence type="ECO:0000256" key="2">
    <source>
        <dbReference type="ARBA" id="ARBA00022840"/>
    </source>
</evidence>
<dbReference type="Pfam" id="PF00004">
    <property type="entry name" value="AAA"/>
    <property type="match status" value="1"/>
</dbReference>
<dbReference type="GO" id="GO:0016887">
    <property type="term" value="F:ATP hydrolysis activity"/>
    <property type="evidence" value="ECO:0007669"/>
    <property type="project" value="InterPro"/>
</dbReference>
<name>A0A4Y7LI46_PAPSO</name>
<keyword evidence="1" id="KW-0547">Nucleotide-binding</keyword>
<dbReference type="PANTHER" id="PTHR45644">
    <property type="entry name" value="AAA ATPASE, PUTATIVE (AFU_ORTHOLOGUE AFUA_2G12920)-RELATED-RELATED"/>
    <property type="match status" value="1"/>
</dbReference>
<dbReference type="SUPFAM" id="SSF48371">
    <property type="entry name" value="ARM repeat"/>
    <property type="match status" value="1"/>
</dbReference>
<dbReference type="InterPro" id="IPR051701">
    <property type="entry name" value="Mito_OM_Translocase_MSP1"/>
</dbReference>
<proteinExistence type="predicted"/>
<dbReference type="InterPro" id="IPR000225">
    <property type="entry name" value="Armadillo"/>
</dbReference>
<evidence type="ECO:0000313" key="4">
    <source>
        <dbReference type="EMBL" id="RZC83815.1"/>
    </source>
</evidence>
<dbReference type="STRING" id="3469.A0A4Y7LI46"/>
<keyword evidence="2" id="KW-0067">ATP-binding</keyword>
<dbReference type="InterPro" id="IPR003959">
    <property type="entry name" value="ATPase_AAA_core"/>
</dbReference>
<dbReference type="Gene3D" id="1.25.10.10">
    <property type="entry name" value="Leucine-rich Repeat Variant"/>
    <property type="match status" value="1"/>
</dbReference>
<organism evidence="4 5">
    <name type="scientific">Papaver somniferum</name>
    <name type="common">Opium poppy</name>
    <dbReference type="NCBI Taxonomy" id="3469"/>
    <lineage>
        <taxon>Eukaryota</taxon>
        <taxon>Viridiplantae</taxon>
        <taxon>Streptophyta</taxon>
        <taxon>Embryophyta</taxon>
        <taxon>Tracheophyta</taxon>
        <taxon>Spermatophyta</taxon>
        <taxon>Magnoliopsida</taxon>
        <taxon>Ranunculales</taxon>
        <taxon>Papaveraceae</taxon>
        <taxon>Papaveroideae</taxon>
        <taxon>Papaver</taxon>
    </lineage>
</organism>
<dbReference type="Proteomes" id="UP000316621">
    <property type="component" value="Chromosome 11"/>
</dbReference>
<dbReference type="EMBL" id="CM010725">
    <property type="protein sequence ID" value="RZC83815.1"/>
    <property type="molecule type" value="Genomic_DNA"/>
</dbReference>
<dbReference type="GO" id="GO:0005741">
    <property type="term" value="C:mitochondrial outer membrane"/>
    <property type="evidence" value="ECO:0007669"/>
    <property type="project" value="TreeGrafter"/>
</dbReference>
<dbReference type="AlphaFoldDB" id="A0A4Y7LI46"/>
<evidence type="ECO:0000256" key="1">
    <source>
        <dbReference type="ARBA" id="ARBA00022741"/>
    </source>
</evidence>
<evidence type="ECO:0000259" key="3">
    <source>
        <dbReference type="Pfam" id="PF00004"/>
    </source>
</evidence>
<dbReference type="GO" id="GO:0005524">
    <property type="term" value="F:ATP binding"/>
    <property type="evidence" value="ECO:0007669"/>
    <property type="project" value="UniProtKB-KW"/>
</dbReference>
<reference evidence="4 5" key="1">
    <citation type="journal article" date="2018" name="Science">
        <title>The opium poppy genome and morphinan production.</title>
        <authorList>
            <person name="Guo L."/>
            <person name="Winzer T."/>
            <person name="Yang X."/>
            <person name="Li Y."/>
            <person name="Ning Z."/>
            <person name="He Z."/>
            <person name="Teodor R."/>
            <person name="Lu Y."/>
            <person name="Bowser T.A."/>
            <person name="Graham I.A."/>
            <person name="Ye K."/>
        </authorList>
    </citation>
    <scope>NUCLEOTIDE SEQUENCE [LARGE SCALE GENOMIC DNA]</scope>
    <source>
        <strain evidence="5">cv. HN1</strain>
        <tissue evidence="4">Leaves</tissue>
    </source>
</reference>
<dbReference type="Pfam" id="PF00514">
    <property type="entry name" value="Arm"/>
    <property type="match status" value="1"/>
</dbReference>
<keyword evidence="5" id="KW-1185">Reference proteome</keyword>
<dbReference type="InterPro" id="IPR027417">
    <property type="entry name" value="P-loop_NTPase"/>
</dbReference>
<dbReference type="Gene3D" id="3.40.50.300">
    <property type="entry name" value="P-loop containing nucleotide triphosphate hydrolases"/>
    <property type="match status" value="1"/>
</dbReference>
<protein>
    <recommendedName>
        <fullName evidence="3">ATPase AAA-type core domain-containing protein</fullName>
    </recommendedName>
</protein>
<dbReference type="PANTHER" id="PTHR45644:SF56">
    <property type="entry name" value="AAA ATPASE, PUTATIVE (AFU_ORTHOLOGUE AFUA_2G12920)-RELATED"/>
    <property type="match status" value="1"/>
</dbReference>
<sequence length="257" mass="28921">MNACLKLFWSVIVADIIGPLIHLLQNAEFDIKKEAAWAISNATSGGSHKHIKQLDVQGMKVKSWNNEPVAGQVVALILCHTRELAYQWFGDAEKLTKALFCFASKLPPLGARGGGSEHEATRIMRNEFMAAWDGLRSKDRQRIFVLGATNKPFDLDDVVMRCFPRRVLNPMKWRFLASVSVFITLLGADFMRMESFSKLEEFAETLVEDNREEHEEHGTQEEEAVGVDVDSIDGVILFNSNEAEEEWDTTNEGTLSS</sequence>
<accession>A0A4Y7LI46</accession>
<dbReference type="Gramene" id="RZC83815">
    <property type="protein sequence ID" value="RZC83815"/>
    <property type="gene ID" value="C5167_046598"/>
</dbReference>
<dbReference type="InterPro" id="IPR011989">
    <property type="entry name" value="ARM-like"/>
</dbReference>